<accession>A0A016W7G9</accession>
<sequence length="80" mass="9122">MKVGVECWPQWSHTSHTLSFCISWSSQMRNEIAALFVLLAFHVTARNIIMRCPLTTTITQSKINEGVFGEHSIDSKIEQE</sequence>
<keyword evidence="2" id="KW-1185">Reference proteome</keyword>
<protein>
    <submittedName>
        <fullName evidence="1">Uncharacterized protein</fullName>
    </submittedName>
</protein>
<evidence type="ECO:0000313" key="2">
    <source>
        <dbReference type="Proteomes" id="UP000024635"/>
    </source>
</evidence>
<dbReference type="EMBL" id="JARK01000633">
    <property type="protein sequence ID" value="EYC35535.1"/>
    <property type="molecule type" value="Genomic_DNA"/>
</dbReference>
<proteinExistence type="predicted"/>
<reference evidence="2" key="1">
    <citation type="journal article" date="2015" name="Nat. Genet.">
        <title>The genome and transcriptome of the zoonotic hookworm Ancylostoma ceylanicum identify infection-specific gene families.</title>
        <authorList>
            <person name="Schwarz E.M."/>
            <person name="Hu Y."/>
            <person name="Antoshechkin I."/>
            <person name="Miller M.M."/>
            <person name="Sternberg P.W."/>
            <person name="Aroian R.V."/>
        </authorList>
    </citation>
    <scope>NUCLEOTIDE SEQUENCE</scope>
    <source>
        <strain evidence="2">HY135</strain>
    </source>
</reference>
<organism evidence="1 2">
    <name type="scientific">Ancylostoma ceylanicum</name>
    <dbReference type="NCBI Taxonomy" id="53326"/>
    <lineage>
        <taxon>Eukaryota</taxon>
        <taxon>Metazoa</taxon>
        <taxon>Ecdysozoa</taxon>
        <taxon>Nematoda</taxon>
        <taxon>Chromadorea</taxon>
        <taxon>Rhabditida</taxon>
        <taxon>Rhabditina</taxon>
        <taxon>Rhabditomorpha</taxon>
        <taxon>Strongyloidea</taxon>
        <taxon>Ancylostomatidae</taxon>
        <taxon>Ancylostomatinae</taxon>
        <taxon>Ancylostoma</taxon>
    </lineage>
</organism>
<dbReference type="Proteomes" id="UP000024635">
    <property type="component" value="Unassembled WGS sequence"/>
</dbReference>
<dbReference type="AlphaFoldDB" id="A0A016W7G9"/>
<comment type="caution">
    <text evidence="1">The sequence shown here is derived from an EMBL/GenBank/DDBJ whole genome shotgun (WGS) entry which is preliminary data.</text>
</comment>
<name>A0A016W7G9_9BILA</name>
<gene>
    <name evidence="1" type="primary">Acey_s1033.g3450</name>
    <name evidence="1" type="ORF">Y032_1033g3450</name>
</gene>
<evidence type="ECO:0000313" key="1">
    <source>
        <dbReference type="EMBL" id="EYC35535.1"/>
    </source>
</evidence>